<organism evidence="1 2">
    <name type="scientific">Thauera terpenica 58Eu</name>
    <dbReference type="NCBI Taxonomy" id="1348657"/>
    <lineage>
        <taxon>Bacteria</taxon>
        <taxon>Pseudomonadati</taxon>
        <taxon>Pseudomonadota</taxon>
        <taxon>Betaproteobacteria</taxon>
        <taxon>Rhodocyclales</taxon>
        <taxon>Zoogloeaceae</taxon>
        <taxon>Thauera</taxon>
    </lineage>
</organism>
<dbReference type="PATRIC" id="fig|1348657.5.peg.2649"/>
<dbReference type="STRING" id="1348657.M622_04460"/>
<dbReference type="AlphaFoldDB" id="T0AVV8"/>
<accession>T0AVV8</accession>
<comment type="caution">
    <text evidence="1">The sequence shown here is derived from an EMBL/GenBank/DDBJ whole genome shotgun (WGS) entry which is preliminary data.</text>
</comment>
<reference evidence="1 2" key="1">
    <citation type="submission" date="2013-06" db="EMBL/GenBank/DDBJ databases">
        <title>Draft genome sequence of Thauera terpenica.</title>
        <authorList>
            <person name="Liu B."/>
            <person name="Frostegard A.H."/>
            <person name="Shapleigh J.P."/>
        </authorList>
    </citation>
    <scope>NUCLEOTIDE SEQUENCE [LARGE SCALE GENOMIC DNA]</scope>
    <source>
        <strain evidence="1 2">58Eu</strain>
    </source>
</reference>
<dbReference type="Pfam" id="PF13469">
    <property type="entry name" value="Sulfotransfer_3"/>
    <property type="match status" value="1"/>
</dbReference>
<protein>
    <recommendedName>
        <fullName evidence="3">Sulfotransferase</fullName>
    </recommendedName>
</protein>
<dbReference type="PANTHER" id="PTHR36451:SF1">
    <property type="entry name" value="OMEGA-HYDROXY-BETA-DIHYDROMENAQUINONE-9 SULFOTRANSFERASE STF3"/>
    <property type="match status" value="1"/>
</dbReference>
<dbReference type="OrthoDB" id="9777890at2"/>
<dbReference type="RefSeq" id="WP_021250050.1">
    <property type="nucleotide sequence ID" value="NZ_ATJV01000070.1"/>
</dbReference>
<dbReference type="PANTHER" id="PTHR36451">
    <property type="entry name" value="PAPS-DEPENDENT SULFOTRANSFERASE STF3"/>
    <property type="match status" value="1"/>
</dbReference>
<dbReference type="Proteomes" id="UP000015455">
    <property type="component" value="Unassembled WGS sequence"/>
</dbReference>
<dbReference type="EMBL" id="ATJV01000070">
    <property type="protein sequence ID" value="EPZ14708.1"/>
    <property type="molecule type" value="Genomic_DNA"/>
</dbReference>
<dbReference type="eggNOG" id="COG0438">
    <property type="taxonomic scope" value="Bacteria"/>
</dbReference>
<proteinExistence type="predicted"/>
<name>T0AVV8_9RHOO</name>
<evidence type="ECO:0000313" key="1">
    <source>
        <dbReference type="EMBL" id="EPZ14708.1"/>
    </source>
</evidence>
<evidence type="ECO:0000313" key="2">
    <source>
        <dbReference type="Proteomes" id="UP000015455"/>
    </source>
</evidence>
<keyword evidence="2" id="KW-1185">Reference proteome</keyword>
<evidence type="ECO:0008006" key="3">
    <source>
        <dbReference type="Google" id="ProtNLM"/>
    </source>
</evidence>
<sequence length="388" mass="45184">MDLKLDALLNEASRRADGLSDFGDERFRAPAQVLLDAMNREGGLSAAGRQIWHSRLVELLRNRLLMEQFFKLHPEIEDEEIGGPIVIVGLPRTGTTLLQRILGCDPRFHSMFYWETRFPAPLTEPGTPGPDPRIALAEAETQAMIAANPALLSIHPLDAREADEEGMLLEHSFQSFFDCYADIPSYTQWMWSHDQQAAYEHLQRMLRFIQWQKRLRGEVGRDWVLKTPHHLRQLDVLLKVFPKARVIQTHRDPLQTIPSIASFIYNLWKIHMSQPDPLRAGRQWSAIWARGIEHSMAVRNEMPAERFFDVWFSDTLDKPLEVVRSIYDYLNISFPADTRERMQTYLDAHSREKRPVHEYGLGHYGLSEEQIKADFASYRERYVLHRSR</sequence>
<dbReference type="SUPFAM" id="SSF52540">
    <property type="entry name" value="P-loop containing nucleoside triphosphate hydrolases"/>
    <property type="match status" value="1"/>
</dbReference>
<dbReference type="Gene3D" id="3.40.50.300">
    <property type="entry name" value="P-loop containing nucleotide triphosphate hydrolases"/>
    <property type="match status" value="1"/>
</dbReference>
<gene>
    <name evidence="1" type="ORF">M622_04460</name>
</gene>
<dbReference type="InterPro" id="IPR027417">
    <property type="entry name" value="P-loop_NTPase"/>
</dbReference>
<dbReference type="InterPro" id="IPR052736">
    <property type="entry name" value="Stf3_sulfotransferase"/>
</dbReference>